<gene>
    <name evidence="2" type="ORF">SD37_16950</name>
</gene>
<keyword evidence="1" id="KW-0732">Signal</keyword>
<dbReference type="Proteomes" id="UP000093695">
    <property type="component" value="Chromosome"/>
</dbReference>
<accession>A0A193BY60</accession>
<sequence>MKLRHAFATLAVAAGLIGVFAPVAVAEEPIASIDFTAEQGAFPVDGKSGYWADSPEHEVMIREVGDVLRVDADADGGRYYFRLDFSAPSGALQVGSYDHAEGARILAIATGLGCTDDYSTFTISRIERGAEGLTALDATFEQRCGSPDAPALRGEVHYLR</sequence>
<dbReference type="STRING" id="31958.SD37_16950"/>
<protein>
    <submittedName>
        <fullName evidence="2">Uncharacterized protein</fullName>
    </submittedName>
</protein>
<feature type="signal peptide" evidence="1">
    <location>
        <begin position="1"/>
        <end position="26"/>
    </location>
</feature>
<reference evidence="2 3" key="1">
    <citation type="journal article" date="2015" name="Genome Announc.">
        <title>Draft Genome Sequence of Norvancomycin-Producing Strain Amycolatopsis orientalis CPCC200066.</title>
        <authorList>
            <person name="Lei X."/>
            <person name="Yuan F."/>
            <person name="Shi Y."/>
            <person name="Li X."/>
            <person name="Wang L."/>
            <person name="Hong B."/>
        </authorList>
    </citation>
    <scope>NUCLEOTIDE SEQUENCE [LARGE SCALE GENOMIC DNA]</scope>
    <source>
        <strain evidence="2 3">B-37</strain>
    </source>
</reference>
<keyword evidence="3" id="KW-1185">Reference proteome</keyword>
<dbReference type="KEGG" id="aori:SD37_16950"/>
<evidence type="ECO:0000256" key="1">
    <source>
        <dbReference type="SAM" id="SignalP"/>
    </source>
</evidence>
<evidence type="ECO:0000313" key="3">
    <source>
        <dbReference type="Proteomes" id="UP000093695"/>
    </source>
</evidence>
<proteinExistence type="predicted"/>
<name>A0A193BY60_AMYOR</name>
<organism evidence="2 3">
    <name type="scientific">Amycolatopsis orientalis</name>
    <name type="common">Nocardia orientalis</name>
    <dbReference type="NCBI Taxonomy" id="31958"/>
    <lineage>
        <taxon>Bacteria</taxon>
        <taxon>Bacillati</taxon>
        <taxon>Actinomycetota</taxon>
        <taxon>Actinomycetes</taxon>
        <taxon>Pseudonocardiales</taxon>
        <taxon>Pseudonocardiaceae</taxon>
        <taxon>Amycolatopsis</taxon>
    </lineage>
</organism>
<dbReference type="RefSeq" id="WP_044850597.1">
    <property type="nucleotide sequence ID" value="NZ_CP016174.1"/>
</dbReference>
<dbReference type="EMBL" id="CP016174">
    <property type="protein sequence ID" value="ANN17162.1"/>
    <property type="molecule type" value="Genomic_DNA"/>
</dbReference>
<dbReference type="AlphaFoldDB" id="A0A193BY60"/>
<evidence type="ECO:0000313" key="2">
    <source>
        <dbReference type="EMBL" id="ANN17162.1"/>
    </source>
</evidence>
<feature type="chain" id="PRO_5008256121" evidence="1">
    <location>
        <begin position="27"/>
        <end position="160"/>
    </location>
</feature>